<organism evidence="7 8">
    <name type="scientific">Enterococcus alcedinis</name>
    <dbReference type="NCBI Taxonomy" id="1274384"/>
    <lineage>
        <taxon>Bacteria</taxon>
        <taxon>Bacillati</taxon>
        <taxon>Bacillota</taxon>
        <taxon>Bacilli</taxon>
        <taxon>Lactobacillales</taxon>
        <taxon>Enterococcaceae</taxon>
        <taxon>Enterococcus</taxon>
    </lineage>
</organism>
<evidence type="ECO:0000256" key="2">
    <source>
        <dbReference type="ARBA" id="ARBA00023015"/>
    </source>
</evidence>
<dbReference type="GO" id="GO:0016987">
    <property type="term" value="F:sigma factor activity"/>
    <property type="evidence" value="ECO:0007669"/>
    <property type="project" value="UniProtKB-KW"/>
</dbReference>
<evidence type="ECO:0000313" key="8">
    <source>
        <dbReference type="Proteomes" id="UP000622610"/>
    </source>
</evidence>
<reference evidence="7" key="2">
    <citation type="submission" date="2020-09" db="EMBL/GenBank/DDBJ databases">
        <authorList>
            <person name="Sun Q."/>
            <person name="Sedlacek I."/>
        </authorList>
    </citation>
    <scope>NUCLEOTIDE SEQUENCE</scope>
    <source>
        <strain evidence="7">CCM 8433</strain>
    </source>
</reference>
<name>A0A917N5G9_9ENTE</name>
<dbReference type="InterPro" id="IPR014284">
    <property type="entry name" value="RNA_pol_sigma-70_dom"/>
</dbReference>
<feature type="domain" description="RNA polymerase sigma-70 region 2" evidence="5">
    <location>
        <begin position="22"/>
        <end position="89"/>
    </location>
</feature>
<dbReference type="Gene3D" id="1.10.10.10">
    <property type="entry name" value="Winged helix-like DNA-binding domain superfamily/Winged helix DNA-binding domain"/>
    <property type="match status" value="1"/>
</dbReference>
<keyword evidence="3" id="KW-0731">Sigma factor</keyword>
<keyword evidence="2" id="KW-0805">Transcription regulation</keyword>
<dbReference type="AlphaFoldDB" id="A0A917N5G9"/>
<reference evidence="7" key="1">
    <citation type="journal article" date="2014" name="Int. J. Syst. Evol. Microbiol.">
        <title>Complete genome sequence of Corynebacterium casei LMG S-19264T (=DSM 44701T), isolated from a smear-ripened cheese.</title>
        <authorList>
            <consortium name="US DOE Joint Genome Institute (JGI-PGF)"/>
            <person name="Walter F."/>
            <person name="Albersmeier A."/>
            <person name="Kalinowski J."/>
            <person name="Ruckert C."/>
        </authorList>
    </citation>
    <scope>NUCLEOTIDE SEQUENCE</scope>
    <source>
        <strain evidence="7">CCM 8433</strain>
    </source>
</reference>
<proteinExistence type="inferred from homology"/>
<evidence type="ECO:0000256" key="1">
    <source>
        <dbReference type="ARBA" id="ARBA00010641"/>
    </source>
</evidence>
<dbReference type="InterPro" id="IPR039425">
    <property type="entry name" value="RNA_pol_sigma-70-like"/>
</dbReference>
<dbReference type="InterPro" id="IPR013249">
    <property type="entry name" value="RNA_pol_sigma70_r4_t2"/>
</dbReference>
<evidence type="ECO:0000259" key="6">
    <source>
        <dbReference type="Pfam" id="PF08281"/>
    </source>
</evidence>
<dbReference type="RefSeq" id="WP_229731700.1">
    <property type="nucleotide sequence ID" value="NZ_BMDT01000009.1"/>
</dbReference>
<dbReference type="SUPFAM" id="SSF88946">
    <property type="entry name" value="Sigma2 domain of RNA polymerase sigma factors"/>
    <property type="match status" value="1"/>
</dbReference>
<dbReference type="CDD" id="cd06171">
    <property type="entry name" value="Sigma70_r4"/>
    <property type="match status" value="1"/>
</dbReference>
<evidence type="ECO:0000256" key="3">
    <source>
        <dbReference type="ARBA" id="ARBA00023082"/>
    </source>
</evidence>
<dbReference type="Gene3D" id="1.10.1740.10">
    <property type="match status" value="1"/>
</dbReference>
<evidence type="ECO:0000256" key="4">
    <source>
        <dbReference type="ARBA" id="ARBA00023163"/>
    </source>
</evidence>
<dbReference type="EMBL" id="BMDT01000009">
    <property type="protein sequence ID" value="GGI66306.1"/>
    <property type="molecule type" value="Genomic_DNA"/>
</dbReference>
<evidence type="ECO:0000313" key="7">
    <source>
        <dbReference type="EMBL" id="GGI66306.1"/>
    </source>
</evidence>
<accession>A0A917N5G9</accession>
<gene>
    <name evidence="7" type="ORF">GCM10011482_19600</name>
</gene>
<comment type="caution">
    <text evidence="7">The sequence shown here is derived from an EMBL/GenBank/DDBJ whole genome shotgun (WGS) entry which is preliminary data.</text>
</comment>
<dbReference type="Proteomes" id="UP000622610">
    <property type="component" value="Unassembled WGS sequence"/>
</dbReference>
<evidence type="ECO:0000259" key="5">
    <source>
        <dbReference type="Pfam" id="PF04542"/>
    </source>
</evidence>
<dbReference type="InterPro" id="IPR013325">
    <property type="entry name" value="RNA_pol_sigma_r2"/>
</dbReference>
<dbReference type="InterPro" id="IPR007627">
    <property type="entry name" value="RNA_pol_sigma70_r2"/>
</dbReference>
<dbReference type="Pfam" id="PF04542">
    <property type="entry name" value="Sigma70_r2"/>
    <property type="match status" value="1"/>
</dbReference>
<keyword evidence="4" id="KW-0804">Transcription</keyword>
<dbReference type="GO" id="GO:0006352">
    <property type="term" value="P:DNA-templated transcription initiation"/>
    <property type="evidence" value="ECO:0007669"/>
    <property type="project" value="InterPro"/>
</dbReference>
<dbReference type="NCBIfam" id="TIGR02937">
    <property type="entry name" value="sigma70-ECF"/>
    <property type="match status" value="1"/>
</dbReference>
<dbReference type="GO" id="GO:0003677">
    <property type="term" value="F:DNA binding"/>
    <property type="evidence" value="ECO:0007669"/>
    <property type="project" value="InterPro"/>
</dbReference>
<comment type="similarity">
    <text evidence="1">Belongs to the sigma-70 factor family. ECF subfamily.</text>
</comment>
<dbReference type="Pfam" id="PF08281">
    <property type="entry name" value="Sigma70_r4_2"/>
    <property type="match status" value="1"/>
</dbReference>
<sequence length="176" mass="21232">MKETKTLVKKAKKGDHEAFIQLIENYEVVLYNMARRFLKEERDIEDALQETILNAYQNLHQLKKNRYFYTWLCRIMMNQCKQYLRKEEWFEEIEENTWVEEPTFTETQELNALIQQLSQRYRIPIVLYFYNGFSIKEIAEILAEPTGTIKSKLSRGKKLLFEMYEKQEGVDQHGTV</sequence>
<dbReference type="PANTHER" id="PTHR43133:SF51">
    <property type="entry name" value="RNA POLYMERASE SIGMA FACTOR"/>
    <property type="match status" value="1"/>
</dbReference>
<dbReference type="SUPFAM" id="SSF88659">
    <property type="entry name" value="Sigma3 and sigma4 domains of RNA polymerase sigma factors"/>
    <property type="match status" value="1"/>
</dbReference>
<dbReference type="InterPro" id="IPR013324">
    <property type="entry name" value="RNA_pol_sigma_r3/r4-like"/>
</dbReference>
<dbReference type="PANTHER" id="PTHR43133">
    <property type="entry name" value="RNA POLYMERASE ECF-TYPE SIGMA FACTO"/>
    <property type="match status" value="1"/>
</dbReference>
<protein>
    <submittedName>
        <fullName evidence="7">RNA polymerase subunit sigma-24</fullName>
    </submittedName>
</protein>
<dbReference type="InterPro" id="IPR036388">
    <property type="entry name" value="WH-like_DNA-bd_sf"/>
</dbReference>
<keyword evidence="8" id="KW-1185">Reference proteome</keyword>
<feature type="domain" description="RNA polymerase sigma factor 70 region 4 type 2" evidence="6">
    <location>
        <begin position="108"/>
        <end position="160"/>
    </location>
</feature>